<dbReference type="OrthoDB" id="47276at2759"/>
<dbReference type="GO" id="GO:0000049">
    <property type="term" value="F:tRNA binding"/>
    <property type="evidence" value="ECO:0007669"/>
    <property type="project" value="UniProtKB-UniRule"/>
</dbReference>
<evidence type="ECO:0000256" key="4">
    <source>
        <dbReference type="ARBA" id="ARBA00022603"/>
    </source>
</evidence>
<comment type="similarity">
    <text evidence="2">Belongs to the prefoldin subunit beta family.</text>
</comment>
<comment type="subcellular location">
    <subcellularLocation>
        <location evidence="10">Nucleus</location>
    </subcellularLocation>
</comment>
<feature type="binding site" evidence="10">
    <location>
        <begin position="354"/>
        <end position="355"/>
    </location>
    <ligand>
        <name>S-adenosyl-L-methionine</name>
        <dbReference type="ChEBI" id="CHEBI:59789"/>
    </ligand>
</feature>
<evidence type="ECO:0000256" key="8">
    <source>
        <dbReference type="ARBA" id="ARBA00022884"/>
    </source>
</evidence>
<organism evidence="12 13">
    <name type="scientific">Malassezia vespertilionis</name>
    <dbReference type="NCBI Taxonomy" id="2020962"/>
    <lineage>
        <taxon>Eukaryota</taxon>
        <taxon>Fungi</taxon>
        <taxon>Dikarya</taxon>
        <taxon>Basidiomycota</taxon>
        <taxon>Ustilaginomycotina</taxon>
        <taxon>Malasseziomycetes</taxon>
        <taxon>Malasseziales</taxon>
        <taxon>Malasseziaceae</taxon>
        <taxon>Malassezia</taxon>
    </lineage>
</organism>
<dbReference type="UniPathway" id="UPA00989"/>
<comment type="similarity">
    <text evidence="10">Belongs to the class I-like SAM-binding methyltransferase superfamily. TrmB family.</text>
</comment>
<feature type="binding site" evidence="10">
    <location>
        <begin position="277"/>
        <end position="278"/>
    </location>
    <ligand>
        <name>S-adenosyl-L-methionine</name>
        <dbReference type="ChEBI" id="CHEBI:59789"/>
    </ligand>
</feature>
<feature type="active site" evidence="10">
    <location>
        <position position="377"/>
    </location>
</feature>
<evidence type="ECO:0000256" key="2">
    <source>
        <dbReference type="ARBA" id="ARBA00008045"/>
    </source>
</evidence>
<dbReference type="STRING" id="2020962.A0A2N1JHG3"/>
<feature type="region of interest" description="Disordered" evidence="11">
    <location>
        <begin position="1"/>
        <end position="24"/>
    </location>
</feature>
<feature type="binding site" evidence="10">
    <location>
        <position position="254"/>
    </location>
    <ligand>
        <name>S-adenosyl-L-methionine</name>
        <dbReference type="ChEBI" id="CHEBI:59789"/>
    </ligand>
</feature>
<keyword evidence="5 10" id="KW-0808">Transferase</keyword>
<comment type="subunit">
    <text evidence="10">Forms a complex with TRM82.</text>
</comment>
<evidence type="ECO:0000256" key="11">
    <source>
        <dbReference type="SAM" id="MobiDB-lite"/>
    </source>
</evidence>
<dbReference type="GO" id="GO:0016272">
    <property type="term" value="C:prefoldin complex"/>
    <property type="evidence" value="ECO:0007669"/>
    <property type="project" value="InterPro"/>
</dbReference>
<keyword evidence="7 10" id="KW-0819">tRNA processing</keyword>
<proteinExistence type="inferred from homology"/>
<comment type="catalytic activity">
    <reaction evidence="1 10">
        <text>guanosine(46) in tRNA + S-adenosyl-L-methionine = N(7)-methylguanosine(46) in tRNA + S-adenosyl-L-homocysteine</text>
        <dbReference type="Rhea" id="RHEA:42708"/>
        <dbReference type="Rhea" id="RHEA-COMP:10188"/>
        <dbReference type="Rhea" id="RHEA-COMP:10189"/>
        <dbReference type="ChEBI" id="CHEBI:57856"/>
        <dbReference type="ChEBI" id="CHEBI:59789"/>
        <dbReference type="ChEBI" id="CHEBI:74269"/>
        <dbReference type="ChEBI" id="CHEBI:74480"/>
        <dbReference type="EC" id="2.1.1.33"/>
    </reaction>
</comment>
<dbReference type="Gene3D" id="1.10.287.370">
    <property type="match status" value="1"/>
</dbReference>
<dbReference type="CDD" id="cd23163">
    <property type="entry name" value="Prefoldin_2"/>
    <property type="match status" value="1"/>
</dbReference>
<name>A0A2N1JHG3_9BASI</name>
<dbReference type="Pfam" id="PF01920">
    <property type="entry name" value="Prefoldin_2"/>
    <property type="match status" value="1"/>
</dbReference>
<dbReference type="GO" id="GO:0006457">
    <property type="term" value="P:protein folding"/>
    <property type="evidence" value="ECO:0007669"/>
    <property type="project" value="InterPro"/>
</dbReference>
<evidence type="ECO:0000256" key="5">
    <source>
        <dbReference type="ARBA" id="ARBA00022679"/>
    </source>
</evidence>
<feature type="binding site" evidence="10">
    <location>
        <position position="374"/>
    </location>
    <ligand>
        <name>S-adenosyl-L-methionine</name>
        <dbReference type="ChEBI" id="CHEBI:59789"/>
    </ligand>
</feature>
<dbReference type="GO" id="GO:0043527">
    <property type="term" value="C:tRNA methyltransferase complex"/>
    <property type="evidence" value="ECO:0007669"/>
    <property type="project" value="TreeGrafter"/>
</dbReference>
<dbReference type="HAMAP" id="MF_03055">
    <property type="entry name" value="tRNA_methyltr_TrmB_euk"/>
    <property type="match status" value="1"/>
</dbReference>
<evidence type="ECO:0000256" key="7">
    <source>
        <dbReference type="ARBA" id="ARBA00022694"/>
    </source>
</evidence>
<dbReference type="GO" id="GO:0008176">
    <property type="term" value="F:tRNA (guanine(46)-N7)-methyltransferase activity"/>
    <property type="evidence" value="ECO:0007669"/>
    <property type="project" value="UniProtKB-UniRule"/>
</dbReference>
<dbReference type="Pfam" id="PF02390">
    <property type="entry name" value="Methyltransf_4"/>
    <property type="match status" value="2"/>
</dbReference>
<dbReference type="SUPFAM" id="SSF46579">
    <property type="entry name" value="Prefoldin"/>
    <property type="match status" value="1"/>
</dbReference>
<dbReference type="EC" id="2.1.1.33" evidence="10"/>
<dbReference type="Gene3D" id="3.40.50.150">
    <property type="entry name" value="Vaccinia Virus protein VP39"/>
    <property type="match status" value="1"/>
</dbReference>
<dbReference type="PANTHER" id="PTHR23417">
    <property type="entry name" value="3-DEOXY-D-MANNO-OCTULOSONIC-ACID TRANSFERASE/TRNA GUANINE-N 7 - -METHYLTRANSFERASE"/>
    <property type="match status" value="1"/>
</dbReference>
<reference evidence="12 13" key="1">
    <citation type="submission" date="2017-10" db="EMBL/GenBank/DDBJ databases">
        <title>A novel species of cold-tolerant Malassezia isolated from bats.</title>
        <authorList>
            <person name="Lorch J.M."/>
            <person name="Palmer J.M."/>
            <person name="Vanderwolf K.J."/>
            <person name="Schmidt K.Z."/>
            <person name="Verant M.L."/>
            <person name="Weller T.J."/>
            <person name="Blehert D.S."/>
        </authorList>
    </citation>
    <scope>NUCLEOTIDE SEQUENCE [LARGE SCALE GENOMIC DNA]</scope>
    <source>
        <strain evidence="12 13">NWHC:44797-103</strain>
    </source>
</reference>
<protein>
    <recommendedName>
        <fullName evidence="10">tRNA (guanine-N(7)-)-methyltransferase</fullName>
        <ecNumber evidence="10">2.1.1.33</ecNumber>
    </recommendedName>
    <alternativeName>
        <fullName evidence="10">Transfer RNA methyltransferase 8</fullName>
    </alternativeName>
    <alternativeName>
        <fullName evidence="10">tRNA (guanine(46)-N(7))-methyltransferase</fullName>
    </alternativeName>
    <alternativeName>
        <fullName evidence="10">tRNA(m7G46)-methyltransferase</fullName>
    </alternativeName>
</protein>
<comment type="function">
    <text evidence="10">Catalyzes the formation of N(7)-methylguanine at position 46 (m7G46) in tRNA.</text>
</comment>
<dbReference type="PANTHER" id="PTHR23417:SF16">
    <property type="entry name" value="TRNA (GUANINE-N(7)-)-METHYLTRANSFERASE"/>
    <property type="match status" value="1"/>
</dbReference>
<evidence type="ECO:0000313" key="12">
    <source>
        <dbReference type="EMBL" id="PKI85992.1"/>
    </source>
</evidence>
<dbReference type="InterPro" id="IPR029063">
    <property type="entry name" value="SAM-dependent_MTases_sf"/>
</dbReference>
<dbReference type="NCBIfam" id="TIGR00091">
    <property type="entry name" value="tRNA (guanosine(46)-N7)-methyltransferase TrmB"/>
    <property type="match status" value="1"/>
</dbReference>
<evidence type="ECO:0000256" key="6">
    <source>
        <dbReference type="ARBA" id="ARBA00022691"/>
    </source>
</evidence>
<dbReference type="InterPro" id="IPR009053">
    <property type="entry name" value="Prefoldin"/>
</dbReference>
<gene>
    <name evidence="10 12" type="primary">TRM8</name>
    <name evidence="12" type="ORF">MVES_000566</name>
</gene>
<keyword evidence="6 10" id="KW-0949">S-adenosyl-L-methionine</keyword>
<keyword evidence="8 10" id="KW-0694">RNA-binding</keyword>
<keyword evidence="3 10" id="KW-0820">tRNA-binding</keyword>
<evidence type="ECO:0000313" key="13">
    <source>
        <dbReference type="Proteomes" id="UP000232875"/>
    </source>
</evidence>
<dbReference type="EMBL" id="KZ454987">
    <property type="protein sequence ID" value="PKI85992.1"/>
    <property type="molecule type" value="Genomic_DNA"/>
</dbReference>
<evidence type="ECO:0000256" key="9">
    <source>
        <dbReference type="ARBA" id="ARBA00023242"/>
    </source>
</evidence>
<evidence type="ECO:0000256" key="10">
    <source>
        <dbReference type="HAMAP-Rule" id="MF_03055"/>
    </source>
</evidence>
<dbReference type="InterPro" id="IPR003358">
    <property type="entry name" value="tRNA_(Gua-N-7)_MeTrfase_Trmb"/>
</dbReference>
<dbReference type="GO" id="GO:0005634">
    <property type="term" value="C:nucleus"/>
    <property type="evidence" value="ECO:0007669"/>
    <property type="project" value="UniProtKB-SubCell"/>
</dbReference>
<dbReference type="InterPro" id="IPR025763">
    <property type="entry name" value="Trm8_euk"/>
</dbReference>
<keyword evidence="9 10" id="KW-0539">Nucleus</keyword>
<dbReference type="AlphaFoldDB" id="A0A2N1JHG3"/>
<dbReference type="Proteomes" id="UP000232875">
    <property type="component" value="Unassembled WGS sequence"/>
</dbReference>
<evidence type="ECO:0000256" key="1">
    <source>
        <dbReference type="ARBA" id="ARBA00000142"/>
    </source>
</evidence>
<dbReference type="SUPFAM" id="SSF53335">
    <property type="entry name" value="S-adenosyl-L-methionine-dependent methyltransferases"/>
    <property type="match status" value="1"/>
</dbReference>
<dbReference type="GO" id="GO:0051082">
    <property type="term" value="F:unfolded protein binding"/>
    <property type="evidence" value="ECO:0007669"/>
    <property type="project" value="InterPro"/>
</dbReference>
<keyword evidence="13" id="KW-1185">Reference proteome</keyword>
<dbReference type="PROSITE" id="PS51625">
    <property type="entry name" value="SAM_MT_TRMB"/>
    <property type="match status" value="1"/>
</dbReference>
<dbReference type="InterPro" id="IPR002777">
    <property type="entry name" value="PFD_beta-like"/>
</dbReference>
<keyword evidence="4 10" id="KW-0489">Methyltransferase</keyword>
<accession>A0A2N1JHG3</accession>
<evidence type="ECO:0000256" key="3">
    <source>
        <dbReference type="ARBA" id="ARBA00022555"/>
    </source>
</evidence>
<sequence length="481" mass="54790">MPSDARMTGGGNEPQGACNGRRADGKETAIRVQQLRTQMQAIAEKIGDIESDADEHKYVVFEAYTRLVIKTLREVKEQDSERTCFRLVGGILVERTAKDVLPTLESTHDGVRNAIIYSSQLMRVLMDLAKQFKQNESELLELQRKRRYEEKVSTVVTHACKIKTQAYLERGRSSFLRRVKTMAKRKRVKTETGIAILKEQEAQHPNAIAGRVVIPQKRCPKKPSDMDWSVHYPEMYKLDEYCNPLCKVEFADIGCGFGGLLMRLAPMFPDKLILGMEIRTQVTQYVHDKINALRLAHKQALSAQGTNDHEPTKLVASAADIDEDADEKRQNEKLVLEAGHVNGGYQNISVLRSNAMKFLPNFFERGQLSKIFFLFPDPHFKTRKHKARIISSTLLAEYAYVLRPGGIIYTITDVRDLHVWMVKHLDEFSLFERIPDDAPQLQNDPCVDAVTFSTEEGRKVERNAGDKYFAAFVRLENPAME</sequence>
<comment type="pathway">
    <text evidence="10">tRNA modification; N(7)-methylguanine-tRNA biosynthesis.</text>
</comment>
<feature type="binding site" evidence="10">
    <location>
        <begin position="454"/>
        <end position="456"/>
    </location>
    <ligand>
        <name>S-adenosyl-L-methionine</name>
        <dbReference type="ChEBI" id="CHEBI:59789"/>
    </ligand>
</feature>